<protein>
    <submittedName>
        <fullName evidence="1">Uncharacterized protein</fullName>
    </submittedName>
</protein>
<comment type="caution">
    <text evidence="1">The sequence shown here is derived from an EMBL/GenBank/DDBJ whole genome shotgun (WGS) entry which is preliminary data.</text>
</comment>
<reference evidence="1" key="1">
    <citation type="submission" date="2021-03" db="EMBL/GenBank/DDBJ databases">
        <authorList>
            <person name="Bekaert M."/>
        </authorList>
    </citation>
    <scope>NUCLEOTIDE SEQUENCE</scope>
</reference>
<accession>A0A8S3QX92</accession>
<evidence type="ECO:0000313" key="1">
    <source>
        <dbReference type="EMBL" id="CAG2200245.1"/>
    </source>
</evidence>
<dbReference type="AlphaFoldDB" id="A0A8S3QX92"/>
<organism evidence="1 2">
    <name type="scientific">Mytilus edulis</name>
    <name type="common">Blue mussel</name>
    <dbReference type="NCBI Taxonomy" id="6550"/>
    <lineage>
        <taxon>Eukaryota</taxon>
        <taxon>Metazoa</taxon>
        <taxon>Spiralia</taxon>
        <taxon>Lophotrochozoa</taxon>
        <taxon>Mollusca</taxon>
        <taxon>Bivalvia</taxon>
        <taxon>Autobranchia</taxon>
        <taxon>Pteriomorphia</taxon>
        <taxon>Mytilida</taxon>
        <taxon>Mytiloidea</taxon>
        <taxon>Mytilidae</taxon>
        <taxon>Mytilinae</taxon>
        <taxon>Mytilus</taxon>
    </lineage>
</organism>
<dbReference type="Proteomes" id="UP000683360">
    <property type="component" value="Unassembled WGS sequence"/>
</dbReference>
<sequence>MPTFWRSNFENTSLGTAINRFVDRYFSICRQTDYFDEFYTDLLYKLRNLRDPSKFTIIKHFVFETDAIQKAFTCSEYADCYSFVQDKIKIRNNVLIDIFRTAFHPFAQSLSLLYKVIEEDISKGNVNALLPFGEISEFAYIQSLLENTFPSCRLITTEYSPKDCILIGALMYGHSADVSCTSSTVSKQETLGDGIFIRAHRKSSVQIPARDTYRKHIKTKCFGRRFWKLK</sequence>
<proteinExistence type="predicted"/>
<name>A0A8S3QX92_MYTED</name>
<gene>
    <name evidence="1" type="ORF">MEDL_14912</name>
</gene>
<evidence type="ECO:0000313" key="2">
    <source>
        <dbReference type="Proteomes" id="UP000683360"/>
    </source>
</evidence>
<dbReference type="EMBL" id="CAJPWZ010000738">
    <property type="protein sequence ID" value="CAG2200245.1"/>
    <property type="molecule type" value="Genomic_DNA"/>
</dbReference>
<keyword evidence="2" id="KW-1185">Reference proteome</keyword>